<sequence length="295" mass="33463">MKFSAKIDDGQYMREFQNIVLTLAKLTKECVIIMKKDKLNFIANEESGSTAPLVWIEINAQLYFTNYIMEEKISKDDDDDDNSTIMLAISPIHFSRALSSFKLNARNFKFKLIHLQFPCLRTETEVISQNSGESRQIVHDVPVTVIPRNEWNYYDLPQIPRTQLIINVCSNSLLRGLIDKLKNISPTLIFEANSMGELNLVAKNELTTITTRFKKLEVKSVTTNGGGNGDDEEKEKENIEVKCSVDCKKTSLFFTALQVPTTELSCGIDDDHLIHIEIKIREGVFIHSILPGVCV</sequence>
<dbReference type="STRING" id="37001.A0A1A9WS12"/>
<dbReference type="Proteomes" id="UP000091820">
    <property type="component" value="Unassembled WGS sequence"/>
</dbReference>
<dbReference type="InterPro" id="IPR016580">
    <property type="entry name" value="HUS1"/>
</dbReference>
<dbReference type="VEuPathDB" id="VectorBase:GBRI029994"/>
<dbReference type="PIRSF" id="PIRSF011312">
    <property type="entry name" value="Cell_cycle_HUS1"/>
    <property type="match status" value="1"/>
</dbReference>
<dbReference type="GO" id="GO:0005730">
    <property type="term" value="C:nucleolus"/>
    <property type="evidence" value="ECO:0007669"/>
    <property type="project" value="InterPro"/>
</dbReference>
<keyword evidence="3" id="KW-0539">Nucleus</keyword>
<proteinExistence type="inferred from homology"/>
<accession>A0A1A9WS12</accession>
<evidence type="ECO:0000256" key="2">
    <source>
        <dbReference type="ARBA" id="ARBA00005563"/>
    </source>
</evidence>
<evidence type="ECO:0000256" key="1">
    <source>
        <dbReference type="ARBA" id="ARBA00004123"/>
    </source>
</evidence>
<reference evidence="5" key="2">
    <citation type="submission" date="2020-05" db="UniProtKB">
        <authorList>
            <consortium name="EnsemblMetazoa"/>
        </authorList>
    </citation>
    <scope>IDENTIFICATION</scope>
    <source>
        <strain evidence="5">IAEA</strain>
    </source>
</reference>
<dbReference type="GO" id="GO:0035861">
    <property type="term" value="C:site of double-strand break"/>
    <property type="evidence" value="ECO:0007669"/>
    <property type="project" value="TreeGrafter"/>
</dbReference>
<evidence type="ECO:0000256" key="3">
    <source>
        <dbReference type="ARBA" id="ARBA00023242"/>
    </source>
</evidence>
<dbReference type="GO" id="GO:0030896">
    <property type="term" value="C:checkpoint clamp complex"/>
    <property type="evidence" value="ECO:0007669"/>
    <property type="project" value="InterPro"/>
</dbReference>
<dbReference type="GO" id="GO:0044778">
    <property type="term" value="P:meiotic DNA integrity checkpoint signaling"/>
    <property type="evidence" value="ECO:0007669"/>
    <property type="project" value="TreeGrafter"/>
</dbReference>
<dbReference type="GO" id="GO:0031573">
    <property type="term" value="P:mitotic intra-S DNA damage checkpoint signaling"/>
    <property type="evidence" value="ECO:0007669"/>
    <property type="project" value="TreeGrafter"/>
</dbReference>
<organism evidence="5 6">
    <name type="scientific">Glossina brevipalpis</name>
    <dbReference type="NCBI Taxonomy" id="37001"/>
    <lineage>
        <taxon>Eukaryota</taxon>
        <taxon>Metazoa</taxon>
        <taxon>Ecdysozoa</taxon>
        <taxon>Arthropoda</taxon>
        <taxon>Hexapoda</taxon>
        <taxon>Insecta</taxon>
        <taxon>Pterygota</taxon>
        <taxon>Neoptera</taxon>
        <taxon>Endopterygota</taxon>
        <taxon>Diptera</taxon>
        <taxon>Brachycera</taxon>
        <taxon>Muscomorpha</taxon>
        <taxon>Hippoboscoidea</taxon>
        <taxon>Glossinidae</taxon>
        <taxon>Glossina</taxon>
    </lineage>
</organism>
<evidence type="ECO:0000313" key="6">
    <source>
        <dbReference type="Proteomes" id="UP000091820"/>
    </source>
</evidence>
<dbReference type="InterPro" id="IPR007150">
    <property type="entry name" value="HUS1/Mec3"/>
</dbReference>
<evidence type="ECO:0000256" key="4">
    <source>
        <dbReference type="PIRNR" id="PIRNR011312"/>
    </source>
</evidence>
<dbReference type="AlphaFoldDB" id="A0A1A9WS12"/>
<dbReference type="GO" id="GO:0033314">
    <property type="term" value="P:mitotic DNA replication checkpoint signaling"/>
    <property type="evidence" value="ECO:0007669"/>
    <property type="project" value="TreeGrafter"/>
</dbReference>
<dbReference type="GO" id="GO:0000724">
    <property type="term" value="P:double-strand break repair via homologous recombination"/>
    <property type="evidence" value="ECO:0007669"/>
    <property type="project" value="TreeGrafter"/>
</dbReference>
<name>A0A1A9WS12_9MUSC</name>
<dbReference type="EnsemblMetazoa" id="GBRI029994-RA">
    <property type="protein sequence ID" value="GBRI029994-PA"/>
    <property type="gene ID" value="GBRI029994"/>
</dbReference>
<dbReference type="GO" id="GO:0000723">
    <property type="term" value="P:telomere maintenance"/>
    <property type="evidence" value="ECO:0007669"/>
    <property type="project" value="TreeGrafter"/>
</dbReference>
<keyword evidence="6" id="KW-1185">Reference proteome</keyword>
<evidence type="ECO:0000313" key="5">
    <source>
        <dbReference type="EnsemblMetazoa" id="GBRI029994-PA"/>
    </source>
</evidence>
<dbReference type="PANTHER" id="PTHR12900:SF0">
    <property type="entry name" value="CHECKPOINT PROTEIN"/>
    <property type="match status" value="1"/>
</dbReference>
<dbReference type="Pfam" id="PF04005">
    <property type="entry name" value="Hus1"/>
    <property type="match status" value="1"/>
</dbReference>
<comment type="subcellular location">
    <subcellularLocation>
        <location evidence="1">Nucleus</location>
    </subcellularLocation>
</comment>
<protein>
    <recommendedName>
        <fullName evidence="4">Checkpoint protein</fullName>
    </recommendedName>
</protein>
<dbReference type="GO" id="GO:0006289">
    <property type="term" value="P:nucleotide-excision repair"/>
    <property type="evidence" value="ECO:0007669"/>
    <property type="project" value="TreeGrafter"/>
</dbReference>
<comment type="similarity">
    <text evidence="2 4">Belongs to the HUS1 family.</text>
</comment>
<reference evidence="6" key="1">
    <citation type="submission" date="2014-03" db="EMBL/GenBank/DDBJ databases">
        <authorList>
            <person name="Aksoy S."/>
            <person name="Warren W."/>
            <person name="Wilson R.K."/>
        </authorList>
    </citation>
    <scope>NUCLEOTIDE SEQUENCE [LARGE SCALE GENOMIC DNA]</scope>
    <source>
        <strain evidence="6">IAEA</strain>
    </source>
</reference>
<dbReference type="Gene3D" id="3.70.10.10">
    <property type="match status" value="1"/>
</dbReference>
<dbReference type="PANTHER" id="PTHR12900">
    <property type="entry name" value="MITOTIC AND DNA DAMAGE CHECKPOINT PROTEIN HUS1"/>
    <property type="match status" value="1"/>
</dbReference>